<evidence type="ECO:0000313" key="1">
    <source>
        <dbReference type="EMBL" id="OLP76973.1"/>
    </source>
</evidence>
<organism evidence="1 2">
    <name type="scientific">Symbiodinium microadriaticum</name>
    <name type="common">Dinoflagellate</name>
    <name type="synonym">Zooxanthella microadriatica</name>
    <dbReference type="NCBI Taxonomy" id="2951"/>
    <lineage>
        <taxon>Eukaryota</taxon>
        <taxon>Sar</taxon>
        <taxon>Alveolata</taxon>
        <taxon>Dinophyceae</taxon>
        <taxon>Suessiales</taxon>
        <taxon>Symbiodiniaceae</taxon>
        <taxon>Symbiodinium</taxon>
    </lineage>
</organism>
<keyword evidence="2" id="KW-1185">Reference proteome</keyword>
<protein>
    <submittedName>
        <fullName evidence="1">Uncharacterized protein</fullName>
    </submittedName>
</protein>
<dbReference type="Proteomes" id="UP000186817">
    <property type="component" value="Unassembled WGS sequence"/>
</dbReference>
<reference evidence="1 2" key="1">
    <citation type="submission" date="2016-02" db="EMBL/GenBank/DDBJ databases">
        <title>Genome analysis of coral dinoflagellate symbionts highlights evolutionary adaptations to a symbiotic lifestyle.</title>
        <authorList>
            <person name="Aranda M."/>
            <person name="Li Y."/>
            <person name="Liew Y.J."/>
            <person name="Baumgarten S."/>
            <person name="Simakov O."/>
            <person name="Wilson M."/>
            <person name="Piel J."/>
            <person name="Ashoor H."/>
            <person name="Bougouffa S."/>
            <person name="Bajic V.B."/>
            <person name="Ryu T."/>
            <person name="Ravasi T."/>
            <person name="Bayer T."/>
            <person name="Micklem G."/>
            <person name="Kim H."/>
            <person name="Bhak J."/>
            <person name="Lajeunesse T.C."/>
            <person name="Voolstra C.R."/>
        </authorList>
    </citation>
    <scope>NUCLEOTIDE SEQUENCE [LARGE SCALE GENOMIC DNA]</scope>
    <source>
        <strain evidence="1 2">CCMP2467</strain>
    </source>
</reference>
<comment type="caution">
    <text evidence="1">The sequence shown here is derived from an EMBL/GenBank/DDBJ whole genome shotgun (WGS) entry which is preliminary data.</text>
</comment>
<gene>
    <name evidence="1" type="ORF">AK812_SmicGene43023</name>
</gene>
<evidence type="ECO:0000313" key="2">
    <source>
        <dbReference type="Proteomes" id="UP000186817"/>
    </source>
</evidence>
<name>A0A1Q9C227_SYMMI</name>
<dbReference type="AlphaFoldDB" id="A0A1Q9C227"/>
<sequence>MAAGGLLFGGLGMVNPMSMMGVPMAGYGIPGMDVSTMMASAVQQQQAQAAPEAKAAAQKAEPLKELYFNYDGVWIEGVRLPKFEISNVRLIGGARAGLGSTEHRFNVQGAGRLLKIFV</sequence>
<proteinExistence type="predicted"/>
<accession>A0A1Q9C227</accession>
<dbReference type="EMBL" id="LSRX01001875">
    <property type="protein sequence ID" value="OLP76973.1"/>
    <property type="molecule type" value="Genomic_DNA"/>
</dbReference>